<dbReference type="GO" id="GO:0006935">
    <property type="term" value="P:chemotaxis"/>
    <property type="evidence" value="ECO:0007669"/>
    <property type="project" value="UniProtKB-KW"/>
</dbReference>
<keyword evidence="4" id="KW-0145">Chemotaxis</keyword>
<evidence type="ECO:0000256" key="9">
    <source>
        <dbReference type="SAM" id="Coils"/>
    </source>
</evidence>
<dbReference type="AlphaFoldDB" id="A0A1J5Q753"/>
<dbReference type="PANTHER" id="PTHR38786:SF1">
    <property type="entry name" value="FLAGELLAR FLIJ PROTEIN"/>
    <property type="match status" value="1"/>
</dbReference>
<keyword evidence="10" id="KW-0969">Cilium</keyword>
<evidence type="ECO:0000256" key="7">
    <source>
        <dbReference type="ARBA" id="ARBA00023136"/>
    </source>
</evidence>
<keyword evidence="3" id="KW-1003">Cell membrane</keyword>
<evidence type="ECO:0000313" key="10">
    <source>
        <dbReference type="EMBL" id="OIQ79545.1"/>
    </source>
</evidence>
<feature type="coiled-coil region" evidence="9">
    <location>
        <begin position="32"/>
        <end position="103"/>
    </location>
</feature>
<evidence type="ECO:0000256" key="1">
    <source>
        <dbReference type="ARBA" id="ARBA00004413"/>
    </source>
</evidence>
<dbReference type="GO" id="GO:0044781">
    <property type="term" value="P:bacterial-type flagellum organization"/>
    <property type="evidence" value="ECO:0007669"/>
    <property type="project" value="UniProtKB-KW"/>
</dbReference>
<dbReference type="GO" id="GO:0071973">
    <property type="term" value="P:bacterial-type flagellum-dependent cell motility"/>
    <property type="evidence" value="ECO:0007669"/>
    <property type="project" value="InterPro"/>
</dbReference>
<proteinExistence type="predicted"/>
<comment type="caution">
    <text evidence="10">The sequence shown here is derived from an EMBL/GenBank/DDBJ whole genome shotgun (WGS) entry which is preliminary data.</text>
</comment>
<accession>A0A1J5Q753</accession>
<dbReference type="Pfam" id="PF02050">
    <property type="entry name" value="FliJ"/>
    <property type="match status" value="1"/>
</dbReference>
<evidence type="ECO:0000256" key="5">
    <source>
        <dbReference type="ARBA" id="ARBA00022795"/>
    </source>
</evidence>
<evidence type="ECO:0000256" key="2">
    <source>
        <dbReference type="ARBA" id="ARBA00022448"/>
    </source>
</evidence>
<keyword evidence="10" id="KW-0966">Cell projection</keyword>
<dbReference type="InterPro" id="IPR053716">
    <property type="entry name" value="Flag_assembly_chemotaxis_eff"/>
</dbReference>
<keyword evidence="8" id="KW-1006">Bacterial flagellum protein export</keyword>
<gene>
    <name evidence="10" type="ORF">GALL_387090</name>
</gene>
<dbReference type="InterPro" id="IPR012823">
    <property type="entry name" value="Flagell_FliJ"/>
</dbReference>
<keyword evidence="6" id="KW-0653">Protein transport</keyword>
<evidence type="ECO:0000256" key="3">
    <source>
        <dbReference type="ARBA" id="ARBA00022475"/>
    </source>
</evidence>
<keyword evidence="5" id="KW-1005">Bacterial flagellum biogenesis</keyword>
<dbReference type="GO" id="GO:0005886">
    <property type="term" value="C:plasma membrane"/>
    <property type="evidence" value="ECO:0007669"/>
    <property type="project" value="UniProtKB-SubCell"/>
</dbReference>
<evidence type="ECO:0000256" key="6">
    <source>
        <dbReference type="ARBA" id="ARBA00022927"/>
    </source>
</evidence>
<dbReference type="EMBL" id="MLJW01001196">
    <property type="protein sequence ID" value="OIQ79545.1"/>
    <property type="molecule type" value="Genomic_DNA"/>
</dbReference>
<evidence type="ECO:0000256" key="4">
    <source>
        <dbReference type="ARBA" id="ARBA00022500"/>
    </source>
</evidence>
<dbReference type="InterPro" id="IPR052570">
    <property type="entry name" value="FliJ"/>
</dbReference>
<protein>
    <submittedName>
        <fullName evidence="10">Flagellar biosynthesis chaperone</fullName>
    </submittedName>
</protein>
<dbReference type="GO" id="GO:0009288">
    <property type="term" value="C:bacterial-type flagellum"/>
    <property type="evidence" value="ECO:0007669"/>
    <property type="project" value="InterPro"/>
</dbReference>
<name>A0A1J5Q753_9ZZZZ</name>
<evidence type="ECO:0000256" key="8">
    <source>
        <dbReference type="ARBA" id="ARBA00023225"/>
    </source>
</evidence>
<keyword evidence="9" id="KW-0175">Coiled coil</keyword>
<reference evidence="10" key="1">
    <citation type="submission" date="2016-10" db="EMBL/GenBank/DDBJ databases">
        <title>Sequence of Gallionella enrichment culture.</title>
        <authorList>
            <person name="Poehlein A."/>
            <person name="Muehling M."/>
            <person name="Daniel R."/>
        </authorList>
    </citation>
    <scope>NUCLEOTIDE SEQUENCE</scope>
</reference>
<sequence length="159" mass="17901">MASTKPDPQRLNALQLLHERASDHGRELARALGQAQNEHAQAVQQLRNLQAYAAQYRSQLAALEGAGGAWVKVREMRAFIARIDAAQTAQREEIARIEALQAQRSREWADARQQEKAFEMLIGKHHEAVRGYEQRRFMQEIQEWSNLASAASGATSGRI</sequence>
<keyword evidence="2" id="KW-0813">Transport</keyword>
<dbReference type="Gene3D" id="1.10.287.1700">
    <property type="match status" value="1"/>
</dbReference>
<keyword evidence="7" id="KW-0472">Membrane</keyword>
<keyword evidence="10" id="KW-0282">Flagellum</keyword>
<dbReference type="GO" id="GO:0015031">
    <property type="term" value="P:protein transport"/>
    <property type="evidence" value="ECO:0007669"/>
    <property type="project" value="UniProtKB-KW"/>
</dbReference>
<dbReference type="PANTHER" id="PTHR38786">
    <property type="entry name" value="FLAGELLAR FLIJ PROTEIN"/>
    <property type="match status" value="1"/>
</dbReference>
<organism evidence="10">
    <name type="scientific">mine drainage metagenome</name>
    <dbReference type="NCBI Taxonomy" id="410659"/>
    <lineage>
        <taxon>unclassified sequences</taxon>
        <taxon>metagenomes</taxon>
        <taxon>ecological metagenomes</taxon>
    </lineage>
</organism>
<comment type="subcellular location">
    <subcellularLocation>
        <location evidence="1">Cell membrane</location>
        <topology evidence="1">Peripheral membrane protein</topology>
        <orientation evidence="1">Cytoplasmic side</orientation>
    </subcellularLocation>
</comment>